<evidence type="ECO:0000313" key="2">
    <source>
        <dbReference type="Proteomes" id="UP000694865"/>
    </source>
</evidence>
<gene>
    <name evidence="3" type="primary">LOC102807183</name>
</gene>
<evidence type="ECO:0000313" key="3">
    <source>
        <dbReference type="RefSeq" id="XP_006818573.1"/>
    </source>
</evidence>
<dbReference type="Gene3D" id="1.10.443.10">
    <property type="entry name" value="Intergrase catalytic core"/>
    <property type="match status" value="1"/>
</dbReference>
<dbReference type="SUPFAM" id="SSF56349">
    <property type="entry name" value="DNA breaking-rejoining enzymes"/>
    <property type="match status" value="1"/>
</dbReference>
<organism evidence="2 3">
    <name type="scientific">Saccoglossus kowalevskii</name>
    <name type="common">Acorn worm</name>
    <dbReference type="NCBI Taxonomy" id="10224"/>
    <lineage>
        <taxon>Eukaryota</taxon>
        <taxon>Metazoa</taxon>
        <taxon>Hemichordata</taxon>
        <taxon>Enteropneusta</taxon>
        <taxon>Harrimaniidae</taxon>
        <taxon>Saccoglossus</taxon>
    </lineage>
</organism>
<proteinExistence type="predicted"/>
<dbReference type="InterPro" id="IPR052925">
    <property type="entry name" value="Phage_Integrase-like_Recomb"/>
</dbReference>
<dbReference type="InterPro" id="IPR013762">
    <property type="entry name" value="Integrase-like_cat_sf"/>
</dbReference>
<dbReference type="Proteomes" id="UP000694865">
    <property type="component" value="Unplaced"/>
</dbReference>
<evidence type="ECO:0000256" key="1">
    <source>
        <dbReference type="ARBA" id="ARBA00023172"/>
    </source>
</evidence>
<accession>A0ABM0MEY2</accession>
<reference evidence="3" key="1">
    <citation type="submission" date="2025-08" db="UniProtKB">
        <authorList>
            <consortium name="RefSeq"/>
        </authorList>
    </citation>
    <scope>IDENTIFICATION</scope>
    <source>
        <tissue evidence="3">Testes</tissue>
    </source>
</reference>
<dbReference type="RefSeq" id="XP_006818573.1">
    <property type="nucleotide sequence ID" value="XM_006818510.1"/>
</dbReference>
<protein>
    <submittedName>
        <fullName evidence="3">Uncharacterized protein LOC102807183</fullName>
    </submittedName>
</protein>
<keyword evidence="1" id="KW-0233">DNA recombination</keyword>
<keyword evidence="2" id="KW-1185">Reference proteome</keyword>
<dbReference type="GeneID" id="102807183"/>
<name>A0ABM0MEY2_SACKO</name>
<dbReference type="InterPro" id="IPR011010">
    <property type="entry name" value="DNA_brk_join_enz"/>
</dbReference>
<dbReference type="PANTHER" id="PTHR34605">
    <property type="entry name" value="PHAGE_INTEGRASE DOMAIN-CONTAINING PROTEIN"/>
    <property type="match status" value="1"/>
</dbReference>
<dbReference type="PANTHER" id="PTHR34605:SF3">
    <property type="entry name" value="P CELL-TYPE AGGLUTINATION PROTEIN MAP4-LIKE-RELATED"/>
    <property type="match status" value="1"/>
</dbReference>
<sequence length="173" mass="19392">MAFFGFLRVSEFTAPTTTSYDSRRTLLNSDILAGTDLTIRIKTSKTDPYRRGCDIVIAPSGSSVCAVQAYKEYQQLQQRFDHHPAFIFRNGLFLTRQALNDITRQLITRAGVQNAHLYSTHSFRSGAATSAAKANLPDWLIKTLGRWRSDSYQIYITTPVAVLRSVPSRLVSA</sequence>